<dbReference type="Proteomes" id="UP000595437">
    <property type="component" value="Chromosome 17"/>
</dbReference>
<gene>
    <name evidence="1" type="ORF">FKW44_023100</name>
</gene>
<sequence length="61" mass="7338">MAQEYDVSARTFGRVVKTDLVMKPFMYRKMHLLNEVTRIKRKARSKLLLKWYTDNQSCDLL</sequence>
<protein>
    <submittedName>
        <fullName evidence="1">Uncharacterized protein</fullName>
    </submittedName>
</protein>
<reference evidence="2" key="1">
    <citation type="submission" date="2021-01" db="EMBL/GenBank/DDBJ databases">
        <title>Caligus Genome Assembly.</title>
        <authorList>
            <person name="Gallardo-Escarate C."/>
        </authorList>
    </citation>
    <scope>NUCLEOTIDE SEQUENCE [LARGE SCALE GENOMIC DNA]</scope>
</reference>
<dbReference type="EMBL" id="CP045906">
    <property type="protein sequence ID" value="QQP35005.1"/>
    <property type="molecule type" value="Genomic_DNA"/>
</dbReference>
<evidence type="ECO:0000313" key="1">
    <source>
        <dbReference type="EMBL" id="QQP35005.1"/>
    </source>
</evidence>
<proteinExistence type="predicted"/>
<dbReference type="AlphaFoldDB" id="A0A7T8JV36"/>
<keyword evidence="2" id="KW-1185">Reference proteome</keyword>
<accession>A0A7T8JV36</accession>
<organism evidence="1 2">
    <name type="scientific">Caligus rogercresseyi</name>
    <name type="common">Sea louse</name>
    <dbReference type="NCBI Taxonomy" id="217165"/>
    <lineage>
        <taxon>Eukaryota</taxon>
        <taxon>Metazoa</taxon>
        <taxon>Ecdysozoa</taxon>
        <taxon>Arthropoda</taxon>
        <taxon>Crustacea</taxon>
        <taxon>Multicrustacea</taxon>
        <taxon>Hexanauplia</taxon>
        <taxon>Copepoda</taxon>
        <taxon>Siphonostomatoida</taxon>
        <taxon>Caligidae</taxon>
        <taxon>Caligus</taxon>
    </lineage>
</organism>
<evidence type="ECO:0000313" key="2">
    <source>
        <dbReference type="Proteomes" id="UP000595437"/>
    </source>
</evidence>
<name>A0A7T8JV36_CALRO</name>